<dbReference type="Pfam" id="PF02784">
    <property type="entry name" value="Orn_Arg_deC_N"/>
    <property type="match status" value="1"/>
</dbReference>
<dbReference type="PANTHER" id="PTHR43727:SF2">
    <property type="entry name" value="GROUP IV DECARBOXYLASE"/>
    <property type="match status" value="1"/>
</dbReference>
<sequence>MTKTLPTTEQRLTELAHELPTPFHLYDERGIRENARAFVQAFAWAPGFRNYYAVKAAPTPALLRILAEEGCGADCSSLPELELAQRVGITGESIMFTSNDTPPEEFRRAYELGAVINLDDITHIQALEDAVGGLPELLSFRYNPGPERTGNAIIGNPVEAKYGVTSDQLLDCYRAAQAGGVRRFALHTMVASNELDPAFIIETARMLFTLAVRLKDELGIELEFVNLGGGIGIPYRPEQQAMSYQEVSDSIRALYDSIIKPAGLDGLRLSFECGRVMTGPYGVLVSRVRHVTRKYKDYVGLDACMANLMRPAMYGSYHHITVLNKGEGAPTQMVDVTGSLCENNDKFAIDRDLPVMQSGDVVVIHDAGAHGHSMGFNYNGKLRSAEYLLREDGGVEMIRRAETLDDLFATLSF</sequence>
<dbReference type="Gene3D" id="3.20.20.10">
    <property type="entry name" value="Alanine racemase"/>
    <property type="match status" value="1"/>
</dbReference>
<reference evidence="8" key="1">
    <citation type="journal article" date="2019" name="Int. J. Syst. Evol. Microbiol.">
        <title>The Global Catalogue of Microorganisms (GCM) 10K type strain sequencing project: providing services to taxonomists for standard genome sequencing and annotation.</title>
        <authorList>
            <consortium name="The Broad Institute Genomics Platform"/>
            <consortium name="The Broad Institute Genome Sequencing Center for Infectious Disease"/>
            <person name="Wu L."/>
            <person name="Ma J."/>
        </authorList>
    </citation>
    <scope>NUCLEOTIDE SEQUENCE [LARGE SCALE GENOMIC DNA]</scope>
    <source>
        <strain evidence="8">CGMCC 1.18439</strain>
    </source>
</reference>
<dbReference type="PANTHER" id="PTHR43727">
    <property type="entry name" value="DIAMINOPIMELATE DECARBOXYLASE"/>
    <property type="match status" value="1"/>
</dbReference>
<comment type="function">
    <text evidence="5">Specifically catalyzes the decarboxylation of meso-diaminopimelate (meso-DAP) to L-lysine.</text>
</comment>
<feature type="binding site" evidence="5">
    <location>
        <position position="310"/>
    </location>
    <ligand>
        <name>substrate</name>
    </ligand>
</feature>
<evidence type="ECO:0000256" key="1">
    <source>
        <dbReference type="ARBA" id="ARBA00001933"/>
    </source>
</evidence>
<proteinExistence type="inferred from homology"/>
<dbReference type="InterPro" id="IPR009006">
    <property type="entry name" value="Ala_racemase/Decarboxylase_C"/>
</dbReference>
<dbReference type="CDD" id="cd06828">
    <property type="entry name" value="PLPDE_III_DapDC"/>
    <property type="match status" value="1"/>
</dbReference>
<evidence type="ECO:0000259" key="6">
    <source>
        <dbReference type="Pfam" id="PF02784"/>
    </source>
</evidence>
<dbReference type="Gene3D" id="2.40.37.10">
    <property type="entry name" value="Lyase, Ornithine Decarboxylase, Chain A, domain 1"/>
    <property type="match status" value="1"/>
</dbReference>
<keyword evidence="3 5" id="KW-0663">Pyridoxal phosphate</keyword>
<comment type="subunit">
    <text evidence="5">Homodimer.</text>
</comment>
<gene>
    <name evidence="5 7" type="primary">lysA</name>
    <name evidence="7" type="ORF">GCM10017783_05070</name>
</gene>
<dbReference type="Proteomes" id="UP000632154">
    <property type="component" value="Unassembled WGS sequence"/>
</dbReference>
<feature type="binding site" evidence="5">
    <location>
        <position position="230"/>
    </location>
    <ligand>
        <name>pyridoxal 5'-phosphate</name>
        <dbReference type="ChEBI" id="CHEBI:597326"/>
    </ligand>
</feature>
<comment type="similarity">
    <text evidence="5">Belongs to the Orn/Lys/Arg decarboxylase class-II family. LysA subfamily.</text>
</comment>
<name>A0ABQ3K1Q7_9DEIO</name>
<dbReference type="PRINTS" id="PR01179">
    <property type="entry name" value="ODADCRBXLASE"/>
</dbReference>
<keyword evidence="8" id="KW-1185">Reference proteome</keyword>
<dbReference type="SUPFAM" id="SSF50621">
    <property type="entry name" value="Alanine racemase C-terminal domain-like"/>
    <property type="match status" value="1"/>
</dbReference>
<keyword evidence="5" id="KW-0028">Amino-acid biosynthesis</keyword>
<dbReference type="InterPro" id="IPR002986">
    <property type="entry name" value="DAP_deCOOHase_LysA"/>
</dbReference>
<comment type="catalytic activity">
    <reaction evidence="5">
        <text>meso-2,6-diaminopimelate + H(+) = L-lysine + CO2</text>
        <dbReference type="Rhea" id="RHEA:15101"/>
        <dbReference type="ChEBI" id="CHEBI:15378"/>
        <dbReference type="ChEBI" id="CHEBI:16526"/>
        <dbReference type="ChEBI" id="CHEBI:32551"/>
        <dbReference type="ChEBI" id="CHEBI:57791"/>
        <dbReference type="EC" id="4.1.1.20"/>
    </reaction>
</comment>
<feature type="binding site" evidence="5">
    <location>
        <position position="275"/>
    </location>
    <ligand>
        <name>substrate</name>
    </ligand>
</feature>
<evidence type="ECO:0000256" key="5">
    <source>
        <dbReference type="HAMAP-Rule" id="MF_02120"/>
    </source>
</evidence>
<dbReference type="EC" id="4.1.1.20" evidence="5"/>
<evidence type="ECO:0000256" key="4">
    <source>
        <dbReference type="ARBA" id="ARBA00023239"/>
    </source>
</evidence>
<feature type="domain" description="Orn/DAP/Arg decarboxylase 2 N-terminal" evidence="6">
    <location>
        <begin position="31"/>
        <end position="278"/>
    </location>
</feature>
<dbReference type="InterPro" id="IPR022657">
    <property type="entry name" value="De-COase2_CS"/>
</dbReference>
<protein>
    <recommendedName>
        <fullName evidence="5">Diaminopimelate decarboxylase</fullName>
        <shortName evidence="5">DAP decarboxylase</shortName>
        <shortName evidence="5">DAPDC</shortName>
        <ecNumber evidence="5">4.1.1.20</ecNumber>
    </recommendedName>
</protein>
<dbReference type="SUPFAM" id="SSF51419">
    <property type="entry name" value="PLP-binding barrel"/>
    <property type="match status" value="1"/>
</dbReference>
<evidence type="ECO:0000256" key="3">
    <source>
        <dbReference type="ARBA" id="ARBA00022898"/>
    </source>
</evidence>
<accession>A0ABQ3K1Q7</accession>
<organism evidence="7 8">
    <name type="scientific">Deinococcus piscis</name>
    <dbReference type="NCBI Taxonomy" id="394230"/>
    <lineage>
        <taxon>Bacteria</taxon>
        <taxon>Thermotogati</taxon>
        <taxon>Deinococcota</taxon>
        <taxon>Deinococci</taxon>
        <taxon>Deinococcales</taxon>
        <taxon>Deinococcaceae</taxon>
        <taxon>Deinococcus</taxon>
    </lineage>
</organism>
<dbReference type="PRINTS" id="PR01181">
    <property type="entry name" value="DAPDCRBXLASE"/>
</dbReference>
<feature type="binding site" evidence="5">
    <location>
        <begin position="272"/>
        <end position="275"/>
    </location>
    <ligand>
        <name>pyridoxal 5'-phosphate</name>
        <dbReference type="ChEBI" id="CHEBI:597326"/>
    </ligand>
</feature>
<dbReference type="InterPro" id="IPR000183">
    <property type="entry name" value="Orn/DAP/Arg_de-COase"/>
</dbReference>
<comment type="caution">
    <text evidence="5">Lacks conserved residue(s) required for the propagation of feature annotation.</text>
</comment>
<dbReference type="InterPro" id="IPR029066">
    <property type="entry name" value="PLP-binding_barrel"/>
</dbReference>
<comment type="cofactor">
    <cofactor evidence="1 5">
        <name>pyridoxal 5'-phosphate</name>
        <dbReference type="ChEBI" id="CHEBI:597326"/>
    </cofactor>
</comment>
<evidence type="ECO:0000313" key="7">
    <source>
        <dbReference type="EMBL" id="GHF96185.1"/>
    </source>
</evidence>
<evidence type="ECO:0000256" key="2">
    <source>
        <dbReference type="ARBA" id="ARBA00022793"/>
    </source>
</evidence>
<feature type="modified residue" description="N6-(pyridoxal phosphate)lysine" evidence="5">
    <location>
        <position position="55"/>
    </location>
</feature>
<dbReference type="EMBL" id="BNAL01000004">
    <property type="protein sequence ID" value="GHF96185.1"/>
    <property type="molecule type" value="Genomic_DNA"/>
</dbReference>
<feature type="binding site" evidence="5">
    <location>
        <position position="342"/>
    </location>
    <ligand>
        <name>substrate</name>
    </ligand>
</feature>
<evidence type="ECO:0000313" key="8">
    <source>
        <dbReference type="Proteomes" id="UP000632154"/>
    </source>
</evidence>
<feature type="binding site" evidence="5">
    <location>
        <position position="314"/>
    </location>
    <ligand>
        <name>substrate</name>
    </ligand>
</feature>
<comment type="pathway">
    <text evidence="5">Amino-acid biosynthesis; L-lysine biosynthesis via DAP pathway; L-lysine from DL-2,6-diaminopimelate: step 1/1.</text>
</comment>
<dbReference type="HAMAP" id="MF_02120">
    <property type="entry name" value="LysA"/>
    <property type="match status" value="1"/>
</dbReference>
<keyword evidence="2 5" id="KW-0210">Decarboxylase</keyword>
<dbReference type="PROSITE" id="PS00879">
    <property type="entry name" value="ODR_DC_2_2"/>
    <property type="match status" value="1"/>
</dbReference>
<dbReference type="InterPro" id="IPR022644">
    <property type="entry name" value="De-COase2_N"/>
</dbReference>
<dbReference type="RefSeq" id="WP_189642111.1">
    <property type="nucleotide sequence ID" value="NZ_BNAL01000004.1"/>
</dbReference>
<keyword evidence="5" id="KW-0457">Lysine biosynthesis</keyword>
<comment type="caution">
    <text evidence="7">The sequence shown here is derived from an EMBL/GenBank/DDBJ whole genome shotgun (WGS) entry which is preliminary data.</text>
</comment>
<keyword evidence="4 5" id="KW-0456">Lyase</keyword>